<organism evidence="2 3">
    <name type="scientific">Futiania mangrovi</name>
    <dbReference type="NCBI Taxonomy" id="2959716"/>
    <lineage>
        <taxon>Bacteria</taxon>
        <taxon>Pseudomonadati</taxon>
        <taxon>Pseudomonadota</taxon>
        <taxon>Alphaproteobacteria</taxon>
        <taxon>Futianiales</taxon>
        <taxon>Futianiaceae</taxon>
        <taxon>Futiania</taxon>
    </lineage>
</organism>
<dbReference type="Pfam" id="PF00583">
    <property type="entry name" value="Acetyltransf_1"/>
    <property type="match status" value="1"/>
</dbReference>
<dbReference type="InterPro" id="IPR000182">
    <property type="entry name" value="GNAT_dom"/>
</dbReference>
<gene>
    <name evidence="2" type="ORF">NJQ99_06275</name>
</gene>
<name>A0A9J6PIV9_9PROT</name>
<dbReference type="GO" id="GO:0016747">
    <property type="term" value="F:acyltransferase activity, transferring groups other than amino-acyl groups"/>
    <property type="evidence" value="ECO:0007669"/>
    <property type="project" value="InterPro"/>
</dbReference>
<dbReference type="AlphaFoldDB" id="A0A9J6PIV9"/>
<dbReference type="RefSeq" id="WP_269331930.1">
    <property type="nucleotide sequence ID" value="NZ_JAMZFT010000001.1"/>
</dbReference>
<keyword evidence="3" id="KW-1185">Reference proteome</keyword>
<dbReference type="PROSITE" id="PS51186">
    <property type="entry name" value="GNAT"/>
    <property type="match status" value="1"/>
</dbReference>
<evidence type="ECO:0000313" key="2">
    <source>
        <dbReference type="EMBL" id="MCP1336010.1"/>
    </source>
</evidence>
<reference evidence="2" key="1">
    <citation type="submission" date="2022-06" db="EMBL/GenBank/DDBJ databases">
        <title>Isolation and Genomics of Futiania mangrovii gen. nov., sp. nov., a Rare and Metabolically-versatile member in the Class Alphaproteobacteria.</title>
        <authorList>
            <person name="Liu L."/>
            <person name="Huang W.-C."/>
            <person name="Pan J."/>
            <person name="Li J."/>
            <person name="Huang Y."/>
            <person name="Du H."/>
            <person name="Liu Y."/>
            <person name="Li M."/>
        </authorList>
    </citation>
    <scope>NUCLEOTIDE SEQUENCE</scope>
    <source>
        <strain evidence="2">FT118</strain>
    </source>
</reference>
<evidence type="ECO:0000259" key="1">
    <source>
        <dbReference type="PROSITE" id="PS51186"/>
    </source>
</evidence>
<protein>
    <submittedName>
        <fullName evidence="2">GNAT family N-acetyltransferase</fullName>
    </submittedName>
</protein>
<evidence type="ECO:0000313" key="3">
    <source>
        <dbReference type="Proteomes" id="UP001055804"/>
    </source>
</evidence>
<proteinExistence type="predicted"/>
<dbReference type="EMBL" id="JAMZFT010000001">
    <property type="protein sequence ID" value="MCP1336010.1"/>
    <property type="molecule type" value="Genomic_DNA"/>
</dbReference>
<dbReference type="CDD" id="cd04301">
    <property type="entry name" value="NAT_SF"/>
    <property type="match status" value="1"/>
</dbReference>
<dbReference type="Gene3D" id="3.40.630.30">
    <property type="match status" value="1"/>
</dbReference>
<dbReference type="InterPro" id="IPR016181">
    <property type="entry name" value="Acyl_CoA_acyltransferase"/>
</dbReference>
<feature type="domain" description="N-acetyltransferase" evidence="1">
    <location>
        <begin position="33"/>
        <end position="172"/>
    </location>
</feature>
<sequence>MPRTLDTVVTYLEMTDDPGRSPRAPSLPGLALLKVEDIPLHYYRYLYDAVGRDWHWVDRKKLSDEDLAAALHRDTVDIYVAHVKGAPAGYFELERDLPGRVLLAYFGLIPDFIGLRLGGWLLDTAIATAWSHAPARVEVETCTLDHPRALGLYQKKGFRPVKRVEKTMTLLD</sequence>
<dbReference type="Proteomes" id="UP001055804">
    <property type="component" value="Unassembled WGS sequence"/>
</dbReference>
<dbReference type="SUPFAM" id="SSF55729">
    <property type="entry name" value="Acyl-CoA N-acyltransferases (Nat)"/>
    <property type="match status" value="1"/>
</dbReference>
<comment type="caution">
    <text evidence="2">The sequence shown here is derived from an EMBL/GenBank/DDBJ whole genome shotgun (WGS) entry which is preliminary data.</text>
</comment>
<accession>A0A9J6PIV9</accession>